<feature type="compositionally biased region" description="Low complexity" evidence="10">
    <location>
        <begin position="7"/>
        <end position="24"/>
    </location>
</feature>
<comment type="similarity">
    <text evidence="2">Belongs to the acetyltransferase family. ECO subfamily.</text>
</comment>
<feature type="region of interest" description="Disordered" evidence="10">
    <location>
        <begin position="1"/>
        <end position="59"/>
    </location>
</feature>
<keyword evidence="5" id="KW-0863">Zinc-finger</keyword>
<name>A0A1V8SQQ5_9PEZI</name>
<evidence type="ECO:0000256" key="6">
    <source>
        <dbReference type="ARBA" id="ARBA00022833"/>
    </source>
</evidence>
<dbReference type="Pfam" id="PF13880">
    <property type="entry name" value="Acetyltransf_13"/>
    <property type="match status" value="1"/>
</dbReference>
<comment type="subcellular location">
    <subcellularLocation>
        <location evidence="1">Nucleus</location>
    </subcellularLocation>
</comment>
<dbReference type="GO" id="GO:0000785">
    <property type="term" value="C:chromatin"/>
    <property type="evidence" value="ECO:0007669"/>
    <property type="project" value="TreeGrafter"/>
</dbReference>
<evidence type="ECO:0000256" key="1">
    <source>
        <dbReference type="ARBA" id="ARBA00004123"/>
    </source>
</evidence>
<keyword evidence="3" id="KW-0808">Transferase</keyword>
<evidence type="ECO:0000256" key="4">
    <source>
        <dbReference type="ARBA" id="ARBA00022723"/>
    </source>
</evidence>
<dbReference type="InterPro" id="IPR028005">
    <property type="entry name" value="AcTrfase_ESCO_Znf_dom"/>
</dbReference>
<dbReference type="GO" id="GO:0005634">
    <property type="term" value="C:nucleus"/>
    <property type="evidence" value="ECO:0007669"/>
    <property type="project" value="UniProtKB-SubCell"/>
</dbReference>
<feature type="domain" description="N-acetyltransferase ESCO zinc-finger" evidence="11">
    <location>
        <begin position="99"/>
        <end position="136"/>
    </location>
</feature>
<evidence type="ECO:0000256" key="2">
    <source>
        <dbReference type="ARBA" id="ARBA00005816"/>
    </source>
</evidence>
<dbReference type="PANTHER" id="PTHR45884">
    <property type="entry name" value="N-ACETYLTRANSFERASE ECO"/>
    <property type="match status" value="1"/>
</dbReference>
<keyword evidence="14" id="KW-1185">Reference proteome</keyword>
<evidence type="ECO:0000313" key="14">
    <source>
        <dbReference type="Proteomes" id="UP000192596"/>
    </source>
</evidence>
<protein>
    <recommendedName>
        <fullName evidence="15">N-acetyltransferase ECO1</fullName>
    </recommendedName>
</protein>
<dbReference type="PANTHER" id="PTHR45884:SF2">
    <property type="entry name" value="N-ACETYLTRANSFERASE ECO"/>
    <property type="match status" value="1"/>
</dbReference>
<evidence type="ECO:0000259" key="12">
    <source>
        <dbReference type="Pfam" id="PF13880"/>
    </source>
</evidence>
<accession>A0A1V8SQQ5</accession>
<evidence type="ECO:0000256" key="8">
    <source>
        <dbReference type="ARBA" id="ARBA00023306"/>
    </source>
</evidence>
<dbReference type="FunCoup" id="A0A1V8SQQ5">
    <property type="interactions" value="47"/>
</dbReference>
<evidence type="ECO:0000256" key="3">
    <source>
        <dbReference type="ARBA" id="ARBA00022679"/>
    </source>
</evidence>
<evidence type="ECO:0000313" key="13">
    <source>
        <dbReference type="EMBL" id="OQO01515.1"/>
    </source>
</evidence>
<sequence length="374" mass="41089">MALPAFALSSEPAAPSTPPTSDDAIFSDAAHNEPSLPSSPPGFPWEQQTRVSPPKTATRSMNAFTVLGKRQVLDTIIENERPAKRVVLAAKPQRHALTQMQISLGQETQKRCRDCGMEYIASSAEDRQLHDKYHRQHAEGCDVGKDFITKAREGSVFSGAIDGDAIVAVDSRDTVWRRKRVRTALDVVQRELGAVEIPGEKLWEPGRHVAYFYVRGTKCVGFLLAERIAEAREVVAPARPPPTSRRTIVIEATRPLSSLAALKARRTASQASEEAALDSAEPLEFETTTRPAKLGISRIWTSPTHRSQGIAVSLLDRALSHHDSQIAVNVMSLAQQTNPVLSKADVAFSQPTQMGTRLARKWHGRAHGWLVYAD</sequence>
<dbReference type="InterPro" id="IPR028009">
    <property type="entry name" value="ESCO_Acetyltransf_dom"/>
</dbReference>
<keyword evidence="4" id="KW-0479">Metal-binding</keyword>
<dbReference type="GO" id="GO:0007064">
    <property type="term" value="P:mitotic sister chromatid cohesion"/>
    <property type="evidence" value="ECO:0007669"/>
    <property type="project" value="TreeGrafter"/>
</dbReference>
<dbReference type="EMBL" id="NAJO01000030">
    <property type="protein sequence ID" value="OQO01515.1"/>
    <property type="molecule type" value="Genomic_DNA"/>
</dbReference>
<reference evidence="14" key="1">
    <citation type="submission" date="2017-03" db="EMBL/GenBank/DDBJ databases">
        <title>Genomes of endolithic fungi from Antarctica.</title>
        <authorList>
            <person name="Coleine C."/>
            <person name="Masonjones S."/>
            <person name="Stajich J.E."/>
        </authorList>
    </citation>
    <scope>NUCLEOTIDE SEQUENCE [LARGE SCALE GENOMIC DNA]</scope>
    <source>
        <strain evidence="14">CCFEE 5527</strain>
    </source>
</reference>
<organism evidence="13 14">
    <name type="scientific">Cryoendolithus antarcticus</name>
    <dbReference type="NCBI Taxonomy" id="1507870"/>
    <lineage>
        <taxon>Eukaryota</taxon>
        <taxon>Fungi</taxon>
        <taxon>Dikarya</taxon>
        <taxon>Ascomycota</taxon>
        <taxon>Pezizomycotina</taxon>
        <taxon>Dothideomycetes</taxon>
        <taxon>Dothideomycetidae</taxon>
        <taxon>Cladosporiales</taxon>
        <taxon>Cladosporiaceae</taxon>
        <taxon>Cryoendolithus</taxon>
    </lineage>
</organism>
<dbReference type="Proteomes" id="UP000192596">
    <property type="component" value="Unassembled WGS sequence"/>
</dbReference>
<evidence type="ECO:0000259" key="11">
    <source>
        <dbReference type="Pfam" id="PF13878"/>
    </source>
</evidence>
<evidence type="ECO:0000256" key="5">
    <source>
        <dbReference type="ARBA" id="ARBA00022771"/>
    </source>
</evidence>
<keyword evidence="7" id="KW-0539">Nucleus</keyword>
<dbReference type="STRING" id="1507870.A0A1V8SQQ5"/>
<dbReference type="Pfam" id="PF13878">
    <property type="entry name" value="zf-C2H2_3"/>
    <property type="match status" value="1"/>
</dbReference>
<dbReference type="AlphaFoldDB" id="A0A1V8SQQ5"/>
<evidence type="ECO:0000256" key="10">
    <source>
        <dbReference type="SAM" id="MobiDB-lite"/>
    </source>
</evidence>
<evidence type="ECO:0000256" key="7">
    <source>
        <dbReference type="ARBA" id="ARBA00023242"/>
    </source>
</evidence>
<dbReference type="GO" id="GO:0008270">
    <property type="term" value="F:zinc ion binding"/>
    <property type="evidence" value="ECO:0007669"/>
    <property type="project" value="UniProtKB-KW"/>
</dbReference>
<feature type="domain" description="N-acetyltransferase ESCO acetyl-transferase" evidence="12">
    <location>
        <begin position="291"/>
        <end position="372"/>
    </location>
</feature>
<gene>
    <name evidence="13" type="ORF">B0A48_12549</name>
</gene>
<keyword evidence="6" id="KW-0862">Zinc</keyword>
<evidence type="ECO:0000256" key="9">
    <source>
        <dbReference type="ARBA" id="ARBA00023315"/>
    </source>
</evidence>
<feature type="compositionally biased region" description="Polar residues" evidence="10">
    <location>
        <begin position="46"/>
        <end position="59"/>
    </location>
</feature>
<dbReference type="InParanoid" id="A0A1V8SQQ5"/>
<dbReference type="OrthoDB" id="428854at2759"/>
<evidence type="ECO:0008006" key="15">
    <source>
        <dbReference type="Google" id="ProtNLM"/>
    </source>
</evidence>
<dbReference type="GO" id="GO:0061733">
    <property type="term" value="F:protein-lysine-acetyltransferase activity"/>
    <property type="evidence" value="ECO:0007669"/>
    <property type="project" value="TreeGrafter"/>
</dbReference>
<keyword evidence="9" id="KW-0012">Acyltransferase</keyword>
<comment type="caution">
    <text evidence="13">The sequence shown here is derived from an EMBL/GenBank/DDBJ whole genome shotgun (WGS) entry which is preliminary data.</text>
</comment>
<proteinExistence type="inferred from homology"/>
<keyword evidence="8" id="KW-0131">Cell cycle</keyword>